<dbReference type="AlphaFoldDB" id="A0A2P2QLS7"/>
<evidence type="ECO:0000313" key="1">
    <source>
        <dbReference type="EMBL" id="MBX67933.1"/>
    </source>
</evidence>
<sequence length="53" mass="6034">MTCFLTSSGNLKVNRSVFSPGWTKECPVECERGNLCRRGLPDLEPRVRFLFSV</sequence>
<reference evidence="1" key="1">
    <citation type="submission" date="2018-02" db="EMBL/GenBank/DDBJ databases">
        <title>Rhizophora mucronata_Transcriptome.</title>
        <authorList>
            <person name="Meera S.P."/>
            <person name="Sreeshan A."/>
            <person name="Augustine A."/>
        </authorList>
    </citation>
    <scope>NUCLEOTIDE SEQUENCE</scope>
    <source>
        <tissue evidence="1">Leaf</tissue>
    </source>
</reference>
<protein>
    <submittedName>
        <fullName evidence="1">Uncharacterized protein</fullName>
    </submittedName>
</protein>
<name>A0A2P2QLS7_RHIMU</name>
<dbReference type="EMBL" id="GGEC01087449">
    <property type="protein sequence ID" value="MBX67933.1"/>
    <property type="molecule type" value="Transcribed_RNA"/>
</dbReference>
<proteinExistence type="predicted"/>
<organism evidence="1">
    <name type="scientific">Rhizophora mucronata</name>
    <name type="common">Asiatic mangrove</name>
    <dbReference type="NCBI Taxonomy" id="61149"/>
    <lineage>
        <taxon>Eukaryota</taxon>
        <taxon>Viridiplantae</taxon>
        <taxon>Streptophyta</taxon>
        <taxon>Embryophyta</taxon>
        <taxon>Tracheophyta</taxon>
        <taxon>Spermatophyta</taxon>
        <taxon>Magnoliopsida</taxon>
        <taxon>eudicotyledons</taxon>
        <taxon>Gunneridae</taxon>
        <taxon>Pentapetalae</taxon>
        <taxon>rosids</taxon>
        <taxon>fabids</taxon>
        <taxon>Malpighiales</taxon>
        <taxon>Rhizophoraceae</taxon>
        <taxon>Rhizophora</taxon>
    </lineage>
</organism>
<accession>A0A2P2QLS7</accession>